<name>A0A5C6YY57_9FLAO</name>
<dbReference type="RefSeq" id="WP_111845235.1">
    <property type="nucleotide sequence ID" value="NZ_UEGI01000015.1"/>
</dbReference>
<keyword evidence="3" id="KW-1185">Reference proteome</keyword>
<feature type="transmembrane region" description="Helical" evidence="1">
    <location>
        <begin position="6"/>
        <end position="26"/>
    </location>
</feature>
<feature type="transmembrane region" description="Helical" evidence="1">
    <location>
        <begin position="200"/>
        <end position="219"/>
    </location>
</feature>
<keyword evidence="1" id="KW-1133">Transmembrane helix</keyword>
<dbReference type="OrthoDB" id="1454246at2"/>
<keyword evidence="1" id="KW-0472">Membrane</keyword>
<reference evidence="2 3" key="1">
    <citation type="submission" date="2019-08" db="EMBL/GenBank/DDBJ databases">
        <title>Genome of Aequorivita antarctica SW49 (type strain).</title>
        <authorList>
            <person name="Bowman J.P."/>
        </authorList>
    </citation>
    <scope>NUCLEOTIDE SEQUENCE [LARGE SCALE GENOMIC DNA]</scope>
    <source>
        <strain evidence="2 3">SW49</strain>
    </source>
</reference>
<accession>A0A5C6YY57</accession>
<keyword evidence="1" id="KW-0812">Transmembrane</keyword>
<dbReference type="AlphaFoldDB" id="A0A5C6YY57"/>
<proteinExistence type="predicted"/>
<comment type="caution">
    <text evidence="2">The sequence shown here is derived from an EMBL/GenBank/DDBJ whole genome shotgun (WGS) entry which is preliminary data.</text>
</comment>
<gene>
    <name evidence="2" type="ORF">ESU54_13575</name>
</gene>
<dbReference type="Proteomes" id="UP000321497">
    <property type="component" value="Unassembled WGS sequence"/>
</dbReference>
<evidence type="ECO:0000256" key="1">
    <source>
        <dbReference type="SAM" id="Phobius"/>
    </source>
</evidence>
<dbReference type="EMBL" id="VORT01000010">
    <property type="protein sequence ID" value="TXD72083.1"/>
    <property type="molecule type" value="Genomic_DNA"/>
</dbReference>
<evidence type="ECO:0000313" key="2">
    <source>
        <dbReference type="EMBL" id="TXD72083.1"/>
    </source>
</evidence>
<evidence type="ECO:0000313" key="3">
    <source>
        <dbReference type="Proteomes" id="UP000321497"/>
    </source>
</evidence>
<organism evidence="2 3">
    <name type="scientific">Aequorivita antarctica</name>
    <dbReference type="NCBI Taxonomy" id="153266"/>
    <lineage>
        <taxon>Bacteria</taxon>
        <taxon>Pseudomonadati</taxon>
        <taxon>Bacteroidota</taxon>
        <taxon>Flavobacteriia</taxon>
        <taxon>Flavobacteriales</taxon>
        <taxon>Flavobacteriaceae</taxon>
        <taxon>Aequorivita</taxon>
    </lineage>
</organism>
<sequence length="365" mass="42301">MNNSFLKIIFASLSGFAAILSVIAFFSEEKIEIKYSILAETNVLDLNADVNKLEVIYDSINLNRNNLNLKIYSIKIENIGNKSLSPNFYEVSDSIGVKLKGGKVIDQPEIVQTSSNYLDEKLKVVLNKSSELKFSQVILDPKEFFIIKILVLHKNNAKLQVISTGKIASQKDIPVITELDKEKNNSFIGRIFEGSILIQIIRFLIPLIVVSGLFLFIGLKNGAKHDKTHINWRHNNIDEFLKSEYYNDEFDYNDIFEKYRRYGTYPFLMLAAFLEEEGLFNSLFRNFKKEIDNPLPQIIMNNTTPLQKVFISDVNWWLIGQLIKDGSIIESDGNWYFEENFRRKISSFINFLNKNNKLEFIDDWN</sequence>
<protein>
    <submittedName>
        <fullName evidence="2">Uncharacterized protein</fullName>
    </submittedName>
</protein>